<proteinExistence type="predicted"/>
<evidence type="ECO:0000313" key="3">
    <source>
        <dbReference type="Proteomes" id="UP000249390"/>
    </source>
</evidence>
<dbReference type="AlphaFoldDB" id="A0A328E123"/>
<evidence type="ECO:0000313" key="2">
    <source>
        <dbReference type="EMBL" id="RAL50478.1"/>
    </source>
</evidence>
<keyword evidence="3" id="KW-1185">Reference proteome</keyword>
<protein>
    <submittedName>
        <fullName evidence="2">Uncharacterized protein</fullName>
    </submittedName>
</protein>
<dbReference type="EMBL" id="NQVE01000060">
    <property type="protein sequence ID" value="RAL50478.1"/>
    <property type="molecule type" value="Genomic_DNA"/>
</dbReference>
<evidence type="ECO:0000256" key="1">
    <source>
        <dbReference type="SAM" id="MobiDB-lite"/>
    </source>
</evidence>
<comment type="caution">
    <text evidence="2">The sequence shown here is derived from an EMBL/GenBank/DDBJ whole genome shotgun (WGS) entry which is preliminary data.</text>
</comment>
<name>A0A328E123_9ASTE</name>
<feature type="region of interest" description="Disordered" evidence="1">
    <location>
        <begin position="1"/>
        <end position="22"/>
    </location>
</feature>
<accession>A0A328E123</accession>
<gene>
    <name evidence="2" type="ORF">DM860_016945</name>
</gene>
<sequence>MRSGSAGVSNAMRPQASKASAQRLALVMSHQATDDDNEDGDDLSTNVKFHFLLSLTLIFLPIKKLQYLFNDWLQVRLAATNSFSPKYWQPRSRILTATYDPEVPGASNSYGIDLRIL</sequence>
<organism evidence="2 3">
    <name type="scientific">Cuscuta australis</name>
    <dbReference type="NCBI Taxonomy" id="267555"/>
    <lineage>
        <taxon>Eukaryota</taxon>
        <taxon>Viridiplantae</taxon>
        <taxon>Streptophyta</taxon>
        <taxon>Embryophyta</taxon>
        <taxon>Tracheophyta</taxon>
        <taxon>Spermatophyta</taxon>
        <taxon>Magnoliopsida</taxon>
        <taxon>eudicotyledons</taxon>
        <taxon>Gunneridae</taxon>
        <taxon>Pentapetalae</taxon>
        <taxon>asterids</taxon>
        <taxon>lamiids</taxon>
        <taxon>Solanales</taxon>
        <taxon>Convolvulaceae</taxon>
        <taxon>Cuscuteae</taxon>
        <taxon>Cuscuta</taxon>
        <taxon>Cuscuta subgen. Grammica</taxon>
        <taxon>Cuscuta sect. Cleistogrammica</taxon>
    </lineage>
</organism>
<reference evidence="2 3" key="1">
    <citation type="submission" date="2018-06" db="EMBL/GenBank/DDBJ databases">
        <title>The Genome of Cuscuta australis (Dodder) Provides Insight into the Evolution of Plant Parasitism.</title>
        <authorList>
            <person name="Liu H."/>
        </authorList>
    </citation>
    <scope>NUCLEOTIDE SEQUENCE [LARGE SCALE GENOMIC DNA]</scope>
    <source>
        <strain evidence="3">cv. Yunnan</strain>
        <tissue evidence="2">Vines</tissue>
    </source>
</reference>
<dbReference type="Proteomes" id="UP000249390">
    <property type="component" value="Unassembled WGS sequence"/>
</dbReference>